<dbReference type="AlphaFoldDB" id="A0A439DH16"/>
<dbReference type="Pfam" id="PF00406">
    <property type="entry name" value="ADK"/>
    <property type="match status" value="1"/>
</dbReference>
<name>A0A439DH16_9PEZI</name>
<dbReference type="STRING" id="363999.A0A439DH16"/>
<dbReference type="PRINTS" id="PR00094">
    <property type="entry name" value="ADENYLTKNASE"/>
</dbReference>
<dbReference type="PANTHER" id="PTHR23359">
    <property type="entry name" value="NUCLEOTIDE KINASE"/>
    <property type="match status" value="1"/>
</dbReference>
<evidence type="ECO:0000256" key="5">
    <source>
        <dbReference type="SAM" id="Coils"/>
    </source>
</evidence>
<dbReference type="GO" id="GO:0005524">
    <property type="term" value="F:ATP binding"/>
    <property type="evidence" value="ECO:0007669"/>
    <property type="project" value="InterPro"/>
</dbReference>
<keyword evidence="2" id="KW-0547">Nucleotide-binding</keyword>
<dbReference type="InterPro" id="IPR027417">
    <property type="entry name" value="P-loop_NTPase"/>
</dbReference>
<accession>A0A439DH16</accession>
<keyword evidence="7" id="KW-1185">Reference proteome</keyword>
<evidence type="ECO:0000256" key="2">
    <source>
        <dbReference type="ARBA" id="ARBA00022741"/>
    </source>
</evidence>
<proteinExistence type="inferred from homology"/>
<keyword evidence="5" id="KW-0175">Coiled coil</keyword>
<evidence type="ECO:0000256" key="1">
    <source>
        <dbReference type="ARBA" id="ARBA00022679"/>
    </source>
</evidence>
<protein>
    <recommendedName>
        <fullName evidence="8">Adenylate kinase</fullName>
    </recommendedName>
</protein>
<feature type="coiled-coil region" evidence="5">
    <location>
        <begin position="156"/>
        <end position="187"/>
    </location>
</feature>
<organism evidence="6 7">
    <name type="scientific">Xylaria grammica</name>
    <dbReference type="NCBI Taxonomy" id="363999"/>
    <lineage>
        <taxon>Eukaryota</taxon>
        <taxon>Fungi</taxon>
        <taxon>Dikarya</taxon>
        <taxon>Ascomycota</taxon>
        <taxon>Pezizomycotina</taxon>
        <taxon>Sordariomycetes</taxon>
        <taxon>Xylariomycetidae</taxon>
        <taxon>Xylariales</taxon>
        <taxon>Xylariaceae</taxon>
        <taxon>Xylaria</taxon>
    </lineage>
</organism>
<evidence type="ECO:0000313" key="6">
    <source>
        <dbReference type="EMBL" id="RWA13705.1"/>
    </source>
</evidence>
<dbReference type="Gene3D" id="3.40.50.300">
    <property type="entry name" value="P-loop containing nucleotide triphosphate hydrolases"/>
    <property type="match status" value="1"/>
</dbReference>
<evidence type="ECO:0000256" key="3">
    <source>
        <dbReference type="ARBA" id="ARBA00022777"/>
    </source>
</evidence>
<gene>
    <name evidence="6" type="ORF">EKO27_g1385</name>
</gene>
<comment type="similarity">
    <text evidence="4">Belongs to the adenylate kinase family.</text>
</comment>
<dbReference type="EMBL" id="RYZI01000021">
    <property type="protein sequence ID" value="RWA13705.1"/>
    <property type="molecule type" value="Genomic_DNA"/>
</dbReference>
<reference evidence="6 7" key="1">
    <citation type="submission" date="2018-12" db="EMBL/GenBank/DDBJ databases">
        <title>Draft genome sequence of Xylaria grammica IHI A82.</title>
        <authorList>
            <person name="Buettner E."/>
            <person name="Kellner H."/>
        </authorList>
    </citation>
    <scope>NUCLEOTIDE SEQUENCE [LARGE SCALE GENOMIC DNA]</scope>
    <source>
        <strain evidence="6 7">IHI A82</strain>
    </source>
</reference>
<dbReference type="GO" id="GO:0019205">
    <property type="term" value="F:nucleobase-containing compound kinase activity"/>
    <property type="evidence" value="ECO:0007669"/>
    <property type="project" value="InterPro"/>
</dbReference>
<dbReference type="SUPFAM" id="SSF52540">
    <property type="entry name" value="P-loop containing nucleoside triphosphate hydrolases"/>
    <property type="match status" value="1"/>
</dbReference>
<evidence type="ECO:0008006" key="8">
    <source>
        <dbReference type="Google" id="ProtNLM"/>
    </source>
</evidence>
<dbReference type="Proteomes" id="UP000286045">
    <property type="component" value="Unassembled WGS sequence"/>
</dbReference>
<evidence type="ECO:0000256" key="4">
    <source>
        <dbReference type="RuleBase" id="RU003330"/>
    </source>
</evidence>
<sequence>MVSSMQSCNDIIIFVLGPPGSGKGTVCKAAAGMLHAPGRRYLHLSVGDYLRELCRPTTSCEVDGLDRNRIRNHLRDNVLLPAEVLIPILKHKITSTPKEKETTNVWLIDGFPRNIETALAFEEEIGNPMKVITLKCSRDTALERFQNRRREKADNEERFMKRYDEYMKNMEEINKRYRNIMEEACADGNMEQCSIQFLAALPPASSD</sequence>
<comment type="caution">
    <text evidence="6">The sequence shown here is derived from an EMBL/GenBank/DDBJ whole genome shotgun (WGS) entry which is preliminary data.</text>
</comment>
<evidence type="ECO:0000313" key="7">
    <source>
        <dbReference type="Proteomes" id="UP000286045"/>
    </source>
</evidence>
<dbReference type="InterPro" id="IPR000850">
    <property type="entry name" value="Adenylat/UMP-CMP_kin"/>
</dbReference>
<dbReference type="CDD" id="cd01428">
    <property type="entry name" value="ADK"/>
    <property type="match status" value="1"/>
</dbReference>
<keyword evidence="3 4" id="KW-0418">Kinase</keyword>
<dbReference type="GO" id="GO:0006139">
    <property type="term" value="P:nucleobase-containing compound metabolic process"/>
    <property type="evidence" value="ECO:0007669"/>
    <property type="project" value="InterPro"/>
</dbReference>
<keyword evidence="1 4" id="KW-0808">Transferase</keyword>